<sequence length="128" mass="14746">MKKRIAISFSILILALPIVKVAILIQFGFNRDYIIENLCVERDNAINTCQGQCLLSQKLNEASNKEKEQESFLVKLVEQLFIIKNKYVGIKSNHIIGHISKTPVTNSFVIRIFESQIFHPPIFLNRPY</sequence>
<gene>
    <name evidence="1" type="ordered locus">Ftrac_2703</name>
</gene>
<dbReference type="KEGG" id="mtt:Ftrac_2703"/>
<dbReference type="EMBL" id="CP002349">
    <property type="protein sequence ID" value="ADR22681.1"/>
    <property type="molecule type" value="Genomic_DNA"/>
</dbReference>
<accession>E4TR00</accession>
<evidence type="ECO:0000313" key="2">
    <source>
        <dbReference type="Proteomes" id="UP000008720"/>
    </source>
</evidence>
<evidence type="ECO:0000313" key="1">
    <source>
        <dbReference type="EMBL" id="ADR22681.1"/>
    </source>
</evidence>
<dbReference type="STRING" id="643867.Ftrac_2703"/>
<dbReference type="HOGENOM" id="CLU_132570_1_0_10"/>
<dbReference type="OrthoDB" id="980645at2"/>
<proteinExistence type="predicted"/>
<dbReference type="Proteomes" id="UP000008720">
    <property type="component" value="Chromosome"/>
</dbReference>
<organism evidence="1 2">
    <name type="scientific">Marivirga tractuosa (strain ATCC 23168 / DSM 4126 / NBRC 15989 / NCIMB 1408 / VKM B-1430 / H-43)</name>
    <name type="common">Microscilla tractuosa</name>
    <name type="synonym">Flexibacter tractuosus</name>
    <dbReference type="NCBI Taxonomy" id="643867"/>
    <lineage>
        <taxon>Bacteria</taxon>
        <taxon>Pseudomonadati</taxon>
        <taxon>Bacteroidota</taxon>
        <taxon>Cytophagia</taxon>
        <taxon>Cytophagales</taxon>
        <taxon>Marivirgaceae</taxon>
        <taxon>Marivirga</taxon>
    </lineage>
</organism>
<protein>
    <submittedName>
        <fullName evidence="1">Uncharacterized protein</fullName>
    </submittedName>
</protein>
<reference evidence="1 2" key="1">
    <citation type="journal article" date="2011" name="Stand. Genomic Sci.">
        <title>Complete genome sequence of Marivirga tractuosa type strain (H-43).</title>
        <authorList>
            <person name="Pagani I."/>
            <person name="Chertkov O."/>
            <person name="Lapidus A."/>
            <person name="Lucas S."/>
            <person name="Del Rio T.G."/>
            <person name="Tice H."/>
            <person name="Copeland A."/>
            <person name="Cheng J.F."/>
            <person name="Nolan M."/>
            <person name="Saunders E."/>
            <person name="Pitluck S."/>
            <person name="Held B."/>
            <person name="Goodwin L."/>
            <person name="Liolios K."/>
            <person name="Ovchinikova G."/>
            <person name="Ivanova N."/>
            <person name="Mavromatis K."/>
            <person name="Pati A."/>
            <person name="Chen A."/>
            <person name="Palaniappan K."/>
            <person name="Land M."/>
            <person name="Hauser L."/>
            <person name="Jeffries C.D."/>
            <person name="Detter J.C."/>
            <person name="Han C."/>
            <person name="Tapia R."/>
            <person name="Ngatchou-Djao O.D."/>
            <person name="Rohde M."/>
            <person name="Goker M."/>
            <person name="Spring S."/>
            <person name="Sikorski J."/>
            <person name="Woyke T."/>
            <person name="Bristow J."/>
            <person name="Eisen J.A."/>
            <person name="Markowitz V."/>
            <person name="Hugenholtz P."/>
            <person name="Klenk H.P."/>
            <person name="Kyrpides N.C."/>
        </authorList>
    </citation>
    <scope>NUCLEOTIDE SEQUENCE [LARGE SCALE GENOMIC DNA]</scope>
    <source>
        <strain evidence="2">ATCC 23168 / DSM 4126 / NBRC 15989 / NCIMB 1408 / VKM B-1430 / H-43</strain>
    </source>
</reference>
<keyword evidence="2" id="KW-1185">Reference proteome</keyword>
<name>E4TR00_MARTH</name>
<dbReference type="AlphaFoldDB" id="E4TR00"/>
<dbReference type="RefSeq" id="WP_013454824.1">
    <property type="nucleotide sequence ID" value="NC_014759.1"/>
</dbReference>